<reference evidence="2" key="2">
    <citation type="submission" date="2017-02" db="UniProtKB">
        <authorList>
            <consortium name="WormBaseParasite"/>
        </authorList>
    </citation>
    <scope>IDENTIFICATION</scope>
</reference>
<reference evidence="1" key="1">
    <citation type="submission" date="2012-09" db="EMBL/GenBank/DDBJ databases">
        <authorList>
            <person name="Martin A.A."/>
        </authorList>
    </citation>
    <scope>NUCLEOTIDE SEQUENCE</scope>
</reference>
<dbReference type="WBParaSite" id="ACAC_0000225801-mRNA-1">
    <property type="protein sequence ID" value="ACAC_0000225801-mRNA-1"/>
    <property type="gene ID" value="ACAC_0000225801"/>
</dbReference>
<evidence type="ECO:0000313" key="2">
    <source>
        <dbReference type="WBParaSite" id="ACAC_0000225801-mRNA-1"/>
    </source>
</evidence>
<dbReference type="Proteomes" id="UP000035642">
    <property type="component" value="Unassembled WGS sequence"/>
</dbReference>
<accession>A0A0K0CXF9</accession>
<keyword evidence="1" id="KW-1185">Reference proteome</keyword>
<evidence type="ECO:0000313" key="1">
    <source>
        <dbReference type="Proteomes" id="UP000035642"/>
    </source>
</evidence>
<sequence length="110" mass="12073">MTNLEKIELVLRNEVTNRGHLDGVFTSTAYHGHPSMFKLRRLKKKKDLTFPGSAEDEAAETSAIPTAIDKRVTPPQCLISSLHATENGGGIGNVMFELLGLISIARQVDR</sequence>
<organism evidence="1 2">
    <name type="scientific">Angiostrongylus cantonensis</name>
    <name type="common">Rat lungworm</name>
    <dbReference type="NCBI Taxonomy" id="6313"/>
    <lineage>
        <taxon>Eukaryota</taxon>
        <taxon>Metazoa</taxon>
        <taxon>Ecdysozoa</taxon>
        <taxon>Nematoda</taxon>
        <taxon>Chromadorea</taxon>
        <taxon>Rhabditida</taxon>
        <taxon>Rhabditina</taxon>
        <taxon>Rhabditomorpha</taxon>
        <taxon>Strongyloidea</taxon>
        <taxon>Metastrongylidae</taxon>
        <taxon>Angiostrongylus</taxon>
    </lineage>
</organism>
<proteinExistence type="predicted"/>
<name>A0A0K0CXF9_ANGCA</name>
<protein>
    <submittedName>
        <fullName evidence="2">Uncharacterized protein</fullName>
    </submittedName>
</protein>
<dbReference type="AlphaFoldDB" id="A0A0K0CXF9"/>